<protein>
    <submittedName>
        <fullName evidence="1">Membrane protein</fullName>
    </submittedName>
</protein>
<dbReference type="InterPro" id="IPR021213">
    <property type="entry name" value="DUF2567"/>
</dbReference>
<dbReference type="RefSeq" id="WP_098001357.1">
    <property type="nucleotide sequence ID" value="NZ_AP022563.1"/>
</dbReference>
<gene>
    <name evidence="1" type="ORF">MDUV_15530</name>
</gene>
<name>A0A7I7JY36_9MYCO</name>
<dbReference type="OrthoDB" id="4761780at2"/>
<accession>A0A7I7JY36</accession>
<organism evidence="1 2">
    <name type="scientific">Mycolicibacterium duvalii</name>
    <dbReference type="NCBI Taxonomy" id="39688"/>
    <lineage>
        <taxon>Bacteria</taxon>
        <taxon>Bacillati</taxon>
        <taxon>Actinomycetota</taxon>
        <taxon>Actinomycetes</taxon>
        <taxon>Mycobacteriales</taxon>
        <taxon>Mycobacteriaceae</taxon>
        <taxon>Mycolicibacterium</taxon>
    </lineage>
</organism>
<dbReference type="EMBL" id="AP022563">
    <property type="protein sequence ID" value="BBX16693.1"/>
    <property type="molecule type" value="Genomic_DNA"/>
</dbReference>
<dbReference type="Pfam" id="PF10821">
    <property type="entry name" value="DUF2567"/>
    <property type="match status" value="1"/>
</dbReference>
<evidence type="ECO:0000313" key="1">
    <source>
        <dbReference type="EMBL" id="BBX16693.1"/>
    </source>
</evidence>
<reference evidence="1 2" key="1">
    <citation type="journal article" date="2019" name="Emerg. Microbes Infect.">
        <title>Comprehensive subspecies identification of 175 nontuberculous mycobacteria species based on 7547 genomic profiles.</title>
        <authorList>
            <person name="Matsumoto Y."/>
            <person name="Kinjo T."/>
            <person name="Motooka D."/>
            <person name="Nabeya D."/>
            <person name="Jung N."/>
            <person name="Uechi K."/>
            <person name="Horii T."/>
            <person name="Iida T."/>
            <person name="Fujita J."/>
            <person name="Nakamura S."/>
        </authorList>
    </citation>
    <scope>NUCLEOTIDE SEQUENCE [LARGE SCALE GENOMIC DNA]</scope>
    <source>
        <strain evidence="1 2">JCM 6396</strain>
    </source>
</reference>
<dbReference type="KEGG" id="mdu:MDUV_15530"/>
<dbReference type="Proteomes" id="UP000467006">
    <property type="component" value="Chromosome"/>
</dbReference>
<sequence length="213" mass="22095">MTPAVSEPTVSRPRALLRTVSALVAAGALVGAVWGLLAPPIRGVVALTRSGDRVKAALGSEADHWFTAAALFCGMLCVLAVVAAVWAWQWRAHRGPAMTAALSVGAVGAAVAAAGTGALVARWRYGAVDVATAPVSEDRRVHYIIEAPAVFFGHTPWQIALTLLLPAAVIAGVYVLAAVSTPRDDLGAWPPVDYPRVLTDRIATEADVPPVVP</sequence>
<proteinExistence type="predicted"/>
<evidence type="ECO:0000313" key="2">
    <source>
        <dbReference type="Proteomes" id="UP000467006"/>
    </source>
</evidence>
<keyword evidence="2" id="KW-1185">Reference proteome</keyword>
<dbReference type="AlphaFoldDB" id="A0A7I7JY36"/>